<dbReference type="AlphaFoldDB" id="X0ZW46"/>
<organism evidence="1">
    <name type="scientific">marine sediment metagenome</name>
    <dbReference type="NCBI Taxonomy" id="412755"/>
    <lineage>
        <taxon>unclassified sequences</taxon>
        <taxon>metagenomes</taxon>
        <taxon>ecological metagenomes</taxon>
    </lineage>
</organism>
<name>X0ZW46_9ZZZZ</name>
<accession>X0ZW46</accession>
<proteinExistence type="predicted"/>
<feature type="non-terminal residue" evidence="1">
    <location>
        <position position="1"/>
    </location>
</feature>
<dbReference type="PANTHER" id="PTHR21248:SF22">
    <property type="entry name" value="PHOSPHOLIPASE D"/>
    <property type="match status" value="1"/>
</dbReference>
<evidence type="ECO:0008006" key="2">
    <source>
        <dbReference type="Google" id="ProtNLM"/>
    </source>
</evidence>
<dbReference type="SUPFAM" id="SSF56024">
    <property type="entry name" value="Phospholipase D/nuclease"/>
    <property type="match status" value="1"/>
</dbReference>
<dbReference type="EMBL" id="BARS01054885">
    <property type="protein sequence ID" value="GAG52301.1"/>
    <property type="molecule type" value="Genomic_DNA"/>
</dbReference>
<sequence>LKLAVFARYEPTKLHSRTGTAATPYVQTAGQFVRSHTLGIALRPFSSLFRLFFVAGDTVTTTIRPDWLVRLQQLPVPPLYSGAGMDLAAWEEKLDGLTGRPASQGTLNYLIDGEAFFTRFIEAVASAKQSIHLRTYIFDNDDYAEKIGLLLKRRSTEGVDVKVLLDGFGTIISTIEEQDTLPDDWQGAESVRGFLESDSKIDVRQSHNPWLT</sequence>
<protein>
    <recommendedName>
        <fullName evidence="2">Phospholipase D-like domain-containing protein</fullName>
    </recommendedName>
</protein>
<comment type="caution">
    <text evidence="1">The sequence shown here is derived from an EMBL/GenBank/DDBJ whole genome shotgun (WGS) entry which is preliminary data.</text>
</comment>
<evidence type="ECO:0000313" key="1">
    <source>
        <dbReference type="EMBL" id="GAG52301.1"/>
    </source>
</evidence>
<reference evidence="1" key="1">
    <citation type="journal article" date="2014" name="Front. Microbiol.">
        <title>High frequency of phylogenetically diverse reductive dehalogenase-homologous genes in deep subseafloor sedimentary metagenomes.</title>
        <authorList>
            <person name="Kawai M."/>
            <person name="Futagami T."/>
            <person name="Toyoda A."/>
            <person name="Takaki Y."/>
            <person name="Nishi S."/>
            <person name="Hori S."/>
            <person name="Arai W."/>
            <person name="Tsubouchi T."/>
            <person name="Morono Y."/>
            <person name="Uchiyama I."/>
            <person name="Ito T."/>
            <person name="Fujiyama A."/>
            <person name="Inagaki F."/>
            <person name="Takami H."/>
        </authorList>
    </citation>
    <scope>NUCLEOTIDE SEQUENCE</scope>
    <source>
        <strain evidence="1">Expedition CK06-06</strain>
    </source>
</reference>
<feature type="non-terminal residue" evidence="1">
    <location>
        <position position="212"/>
    </location>
</feature>
<gene>
    <name evidence="1" type="ORF">S01H1_81154</name>
</gene>
<dbReference type="PANTHER" id="PTHR21248">
    <property type="entry name" value="CARDIOLIPIN SYNTHASE"/>
    <property type="match status" value="1"/>
</dbReference>
<dbReference type="Gene3D" id="3.30.870.10">
    <property type="entry name" value="Endonuclease Chain A"/>
    <property type="match status" value="1"/>
</dbReference>